<comment type="caution">
    <text evidence="8">The sequence shown here is derived from an EMBL/GenBank/DDBJ whole genome shotgun (WGS) entry which is preliminary data.</text>
</comment>
<comment type="catalytic activity">
    <reaction evidence="5">
        <text>ATP + H2O = ADP + phosphate + H(+)</text>
        <dbReference type="Rhea" id="RHEA:13065"/>
        <dbReference type="ChEBI" id="CHEBI:15377"/>
        <dbReference type="ChEBI" id="CHEBI:15378"/>
        <dbReference type="ChEBI" id="CHEBI:30616"/>
        <dbReference type="ChEBI" id="CHEBI:43474"/>
        <dbReference type="ChEBI" id="CHEBI:456216"/>
        <dbReference type="EC" id="3.6.4.13"/>
    </reaction>
</comment>
<evidence type="ECO:0000256" key="5">
    <source>
        <dbReference type="RuleBase" id="RU365068"/>
    </source>
</evidence>
<gene>
    <name evidence="8" type="ORF">BWQ96_06273</name>
</gene>
<feature type="domain" description="Helicase C-terminal" evidence="7">
    <location>
        <begin position="299"/>
        <end position="455"/>
    </location>
</feature>
<dbReference type="GO" id="GO:0003723">
    <property type="term" value="F:RNA binding"/>
    <property type="evidence" value="ECO:0007669"/>
    <property type="project" value="UniProtKB-UniRule"/>
</dbReference>
<dbReference type="InterPro" id="IPR001650">
    <property type="entry name" value="Helicase_C-like"/>
</dbReference>
<dbReference type="PANTHER" id="PTHR24031">
    <property type="entry name" value="RNA HELICASE"/>
    <property type="match status" value="1"/>
</dbReference>
<evidence type="ECO:0000256" key="3">
    <source>
        <dbReference type="ARBA" id="ARBA00022840"/>
    </source>
</evidence>
<dbReference type="PROSITE" id="PS51194">
    <property type="entry name" value="HELICASE_CTER"/>
    <property type="match status" value="1"/>
</dbReference>
<dbReference type="GO" id="GO:0003724">
    <property type="term" value="F:RNA helicase activity"/>
    <property type="evidence" value="ECO:0007669"/>
    <property type="project" value="UniProtKB-EC"/>
</dbReference>
<evidence type="ECO:0000256" key="6">
    <source>
        <dbReference type="SAM" id="MobiDB-lite"/>
    </source>
</evidence>
<keyword evidence="5 8" id="KW-0347">Helicase</keyword>
<comment type="function">
    <text evidence="5">RNA helicase.</text>
</comment>
<evidence type="ECO:0000259" key="7">
    <source>
        <dbReference type="PROSITE" id="PS51194"/>
    </source>
</evidence>
<dbReference type="Pfam" id="PF00271">
    <property type="entry name" value="Helicase_C"/>
    <property type="match status" value="1"/>
</dbReference>
<keyword evidence="3 5" id="KW-0067">ATP-binding</keyword>
<dbReference type="GO" id="GO:0016787">
    <property type="term" value="F:hydrolase activity"/>
    <property type="evidence" value="ECO:0007669"/>
    <property type="project" value="UniProtKB-KW"/>
</dbReference>
<feature type="region of interest" description="Disordered" evidence="6">
    <location>
        <begin position="1"/>
        <end position="60"/>
    </location>
</feature>
<proteinExistence type="inferred from homology"/>
<accession>A0A2V3IPI0</accession>
<keyword evidence="2 5" id="KW-0378">Hydrolase</keyword>
<evidence type="ECO:0000313" key="8">
    <source>
        <dbReference type="EMBL" id="PXF43963.1"/>
    </source>
</evidence>
<sequence>MHAVTSAAFVVPPPLPSSSSPSSSPQSSPPARWTCRRPLHRKRRPKPPAPRPTRPLPSLPTAINRSYSAPLIAPAPEKCPQAAALRSALSARRDALVVGPGLRSKVATALAARERAEHALVVVPTRDAALRAAEEAALRGGFKVIVAVSDGYASWKRAAMNANSSKRAVIVVTTPRGAVKHFVNSGHGVPWLRKVRFLLVVDAASLLSIGAANLFGNVIKRLPHKSRRKTVVIEFRPLQQCAPRSAQFILDLLRPNYQLVEWTVPDQLHTHAMNKHELVEQLDLSSVLQKAHTACAKQRLEHLVHLCSDVYRSSQPCKMIVFFPTARIIECYASLCRQRGISIVDIHSNTSVANRERGLQALFDSQRIVVFASDTLALCPTLPHVDTVVHVGLPSHRHNYLRRVALLTKNASESPQSQSVMLLSDDEYAFAVNSHTGLALQLQRQQCPSSHILAHPHIDAHAAVDEKARRKAYVSWLCFHNTVRNRMGWSKERMVQVANDWALNTFGHVPVLTKKDSSRVKLWKVPGLQVEQSAVRT</sequence>
<name>A0A2V3IPI0_9FLOR</name>
<dbReference type="EC" id="3.6.4.13" evidence="5"/>
<evidence type="ECO:0000313" key="9">
    <source>
        <dbReference type="Proteomes" id="UP000247409"/>
    </source>
</evidence>
<dbReference type="EMBL" id="NBIV01000106">
    <property type="protein sequence ID" value="PXF43963.1"/>
    <property type="molecule type" value="Genomic_DNA"/>
</dbReference>
<evidence type="ECO:0000256" key="2">
    <source>
        <dbReference type="ARBA" id="ARBA00022801"/>
    </source>
</evidence>
<dbReference type="OrthoDB" id="193716at2759"/>
<feature type="compositionally biased region" description="Low complexity" evidence="6">
    <location>
        <begin position="17"/>
        <end position="30"/>
    </location>
</feature>
<organism evidence="8 9">
    <name type="scientific">Gracilariopsis chorda</name>
    <dbReference type="NCBI Taxonomy" id="448386"/>
    <lineage>
        <taxon>Eukaryota</taxon>
        <taxon>Rhodophyta</taxon>
        <taxon>Florideophyceae</taxon>
        <taxon>Rhodymeniophycidae</taxon>
        <taxon>Gracilariales</taxon>
        <taxon>Gracilariaceae</taxon>
        <taxon>Gracilariopsis</taxon>
    </lineage>
</organism>
<dbReference type="STRING" id="448386.A0A2V3IPI0"/>
<feature type="compositionally biased region" description="Pro residues" evidence="6">
    <location>
        <begin position="47"/>
        <end position="58"/>
    </location>
</feature>
<dbReference type="AlphaFoldDB" id="A0A2V3IPI0"/>
<dbReference type="Gene3D" id="3.40.50.300">
    <property type="entry name" value="P-loop containing nucleotide triphosphate hydrolases"/>
    <property type="match status" value="2"/>
</dbReference>
<keyword evidence="1 5" id="KW-0547">Nucleotide-binding</keyword>
<keyword evidence="9" id="KW-1185">Reference proteome</keyword>
<dbReference type="Proteomes" id="UP000247409">
    <property type="component" value="Unassembled WGS sequence"/>
</dbReference>
<dbReference type="GO" id="GO:0005524">
    <property type="term" value="F:ATP binding"/>
    <property type="evidence" value="ECO:0007669"/>
    <property type="project" value="UniProtKB-UniRule"/>
</dbReference>
<reference evidence="8 9" key="1">
    <citation type="journal article" date="2018" name="Mol. Biol. Evol.">
        <title>Analysis of the draft genome of the red seaweed Gracilariopsis chorda provides insights into genome size evolution in Rhodophyta.</title>
        <authorList>
            <person name="Lee J."/>
            <person name="Yang E.C."/>
            <person name="Graf L."/>
            <person name="Yang J.H."/>
            <person name="Qiu H."/>
            <person name="Zel Zion U."/>
            <person name="Chan C.X."/>
            <person name="Stephens T.G."/>
            <person name="Weber A.P.M."/>
            <person name="Boo G.H."/>
            <person name="Boo S.M."/>
            <person name="Kim K.M."/>
            <person name="Shin Y."/>
            <person name="Jung M."/>
            <person name="Lee S.J."/>
            <person name="Yim H.S."/>
            <person name="Lee J.H."/>
            <person name="Bhattacharya D."/>
            <person name="Yoon H.S."/>
        </authorList>
    </citation>
    <scope>NUCLEOTIDE SEQUENCE [LARGE SCALE GENOMIC DNA]</scope>
    <source>
        <strain evidence="8 9">SKKU-2015</strain>
        <tissue evidence="8">Whole body</tissue>
    </source>
</reference>
<evidence type="ECO:0000256" key="1">
    <source>
        <dbReference type="ARBA" id="ARBA00022741"/>
    </source>
</evidence>
<protein>
    <recommendedName>
        <fullName evidence="5">ATP-dependent RNA helicase</fullName>
        <ecNumber evidence="5">3.6.4.13</ecNumber>
    </recommendedName>
</protein>
<comment type="similarity">
    <text evidence="5">Belongs to the DEAD box helicase family.</text>
</comment>
<keyword evidence="4 5" id="KW-0694">RNA-binding</keyword>
<feature type="compositionally biased region" description="Basic residues" evidence="6">
    <location>
        <begin position="34"/>
        <end position="46"/>
    </location>
</feature>
<comment type="domain">
    <text evidence="5">The Q motif is unique to and characteristic of the DEAD box family of RNA helicases and controls ATP binding and hydrolysis.</text>
</comment>
<dbReference type="SUPFAM" id="SSF52540">
    <property type="entry name" value="P-loop containing nucleoside triphosphate hydrolases"/>
    <property type="match status" value="1"/>
</dbReference>
<evidence type="ECO:0000256" key="4">
    <source>
        <dbReference type="ARBA" id="ARBA00022884"/>
    </source>
</evidence>
<dbReference type="InterPro" id="IPR027417">
    <property type="entry name" value="P-loop_NTPase"/>
</dbReference>